<evidence type="ECO:0000256" key="8">
    <source>
        <dbReference type="ARBA" id="ARBA00023242"/>
    </source>
</evidence>
<proteinExistence type="predicted"/>
<evidence type="ECO:0000256" key="1">
    <source>
        <dbReference type="ARBA" id="ARBA00004123"/>
    </source>
</evidence>
<name>A0ABD3C0P1_9LAMI</name>
<dbReference type="InterPro" id="IPR013087">
    <property type="entry name" value="Znf_C2H2_type"/>
</dbReference>
<keyword evidence="3" id="KW-0677">Repeat</keyword>
<evidence type="ECO:0000256" key="9">
    <source>
        <dbReference type="PROSITE-ProRule" id="PRU00042"/>
    </source>
</evidence>
<dbReference type="InterPro" id="IPR036236">
    <property type="entry name" value="Znf_C2H2_sf"/>
</dbReference>
<keyword evidence="13" id="KW-1185">Reference proteome</keyword>
<dbReference type="Proteomes" id="UP001632038">
    <property type="component" value="Unassembled WGS sequence"/>
</dbReference>
<dbReference type="GO" id="GO:0008270">
    <property type="term" value="F:zinc ion binding"/>
    <property type="evidence" value="ECO:0007669"/>
    <property type="project" value="UniProtKB-KW"/>
</dbReference>
<evidence type="ECO:0000256" key="2">
    <source>
        <dbReference type="ARBA" id="ARBA00022723"/>
    </source>
</evidence>
<dbReference type="SUPFAM" id="SSF57667">
    <property type="entry name" value="beta-beta-alpha zinc fingers"/>
    <property type="match status" value="1"/>
</dbReference>
<reference evidence="13" key="1">
    <citation type="journal article" date="2024" name="IScience">
        <title>Strigolactones Initiate the Formation of Haustorium-like Structures in Castilleja.</title>
        <authorList>
            <person name="Buerger M."/>
            <person name="Peterson D."/>
            <person name="Chory J."/>
        </authorList>
    </citation>
    <scope>NUCLEOTIDE SEQUENCE [LARGE SCALE GENOMIC DNA]</scope>
</reference>
<protein>
    <recommendedName>
        <fullName evidence="11">C2H2-type domain-containing protein</fullName>
    </recommendedName>
</protein>
<sequence>MVAQEDIVLIKGKRSKRPRPPSPLALNSSTTTSGGTGAGASSDELTRGKDEEAKDVANCLMLLAKGQTHKRQPAAAPAAVEVNYRCKTCNKNFSSFQALGGHSTSHTKPQITNKPTILMGNKQEFFLSSSESTILSLHTPSRISSPRVHECSICGVGFASGQALGGHMRRHRPLQAAVSHVESRDQAKRLRTVLSLDLNLPAPEDNNHEQQVIVFSAPSLVDCHF</sequence>
<accession>A0ABD3C0P1</accession>
<feature type="domain" description="C2H2-type" evidence="11">
    <location>
        <begin position="84"/>
        <end position="111"/>
    </location>
</feature>
<keyword evidence="2" id="KW-0479">Metal-binding</keyword>
<evidence type="ECO:0000256" key="3">
    <source>
        <dbReference type="ARBA" id="ARBA00022737"/>
    </source>
</evidence>
<dbReference type="PANTHER" id="PTHR26374">
    <property type="entry name" value="ZINC FINGER PROTEIN ZAT5"/>
    <property type="match status" value="1"/>
</dbReference>
<keyword evidence="8" id="KW-0539">Nucleus</keyword>
<keyword evidence="6" id="KW-0805">Transcription regulation</keyword>
<evidence type="ECO:0000313" key="13">
    <source>
        <dbReference type="Proteomes" id="UP001632038"/>
    </source>
</evidence>
<gene>
    <name evidence="12" type="ORF">CASFOL_032171</name>
</gene>
<dbReference type="PROSITE" id="PS00028">
    <property type="entry name" value="ZINC_FINGER_C2H2_1"/>
    <property type="match status" value="2"/>
</dbReference>
<keyword evidence="5" id="KW-0862">Zinc</keyword>
<comment type="caution">
    <text evidence="12">The sequence shown here is derived from an EMBL/GenBank/DDBJ whole genome shotgun (WGS) entry which is preliminary data.</text>
</comment>
<organism evidence="12 13">
    <name type="scientific">Castilleja foliolosa</name>
    <dbReference type="NCBI Taxonomy" id="1961234"/>
    <lineage>
        <taxon>Eukaryota</taxon>
        <taxon>Viridiplantae</taxon>
        <taxon>Streptophyta</taxon>
        <taxon>Embryophyta</taxon>
        <taxon>Tracheophyta</taxon>
        <taxon>Spermatophyta</taxon>
        <taxon>Magnoliopsida</taxon>
        <taxon>eudicotyledons</taxon>
        <taxon>Gunneridae</taxon>
        <taxon>Pentapetalae</taxon>
        <taxon>asterids</taxon>
        <taxon>lamiids</taxon>
        <taxon>Lamiales</taxon>
        <taxon>Orobanchaceae</taxon>
        <taxon>Pedicularideae</taxon>
        <taxon>Castillejinae</taxon>
        <taxon>Castilleja</taxon>
    </lineage>
</organism>
<dbReference type="Gene3D" id="3.30.160.60">
    <property type="entry name" value="Classic Zinc Finger"/>
    <property type="match status" value="1"/>
</dbReference>
<evidence type="ECO:0000313" key="12">
    <source>
        <dbReference type="EMBL" id="KAL3623355.1"/>
    </source>
</evidence>
<dbReference type="EMBL" id="JAVIJP010000054">
    <property type="protein sequence ID" value="KAL3623355.1"/>
    <property type="molecule type" value="Genomic_DNA"/>
</dbReference>
<comment type="subcellular location">
    <subcellularLocation>
        <location evidence="1">Nucleus</location>
    </subcellularLocation>
</comment>
<evidence type="ECO:0000259" key="11">
    <source>
        <dbReference type="PROSITE" id="PS50157"/>
    </source>
</evidence>
<dbReference type="AlphaFoldDB" id="A0ABD3C0P1"/>
<dbReference type="PROSITE" id="PS50157">
    <property type="entry name" value="ZINC_FINGER_C2H2_2"/>
    <property type="match status" value="2"/>
</dbReference>
<dbReference type="PANTHER" id="PTHR26374:SF456">
    <property type="entry name" value="ZINC FINGER PROTEIN ZAT5-LIKE"/>
    <property type="match status" value="1"/>
</dbReference>
<evidence type="ECO:0000256" key="5">
    <source>
        <dbReference type="ARBA" id="ARBA00022833"/>
    </source>
</evidence>
<keyword evidence="7" id="KW-0804">Transcription</keyword>
<feature type="domain" description="C2H2-type" evidence="11">
    <location>
        <begin position="149"/>
        <end position="176"/>
    </location>
</feature>
<keyword evidence="4 9" id="KW-0863">Zinc-finger</keyword>
<dbReference type="SMART" id="SM00355">
    <property type="entry name" value="ZnF_C2H2"/>
    <property type="match status" value="2"/>
</dbReference>
<dbReference type="Pfam" id="PF13912">
    <property type="entry name" value="zf-C2H2_6"/>
    <property type="match status" value="2"/>
</dbReference>
<evidence type="ECO:0000256" key="10">
    <source>
        <dbReference type="SAM" id="MobiDB-lite"/>
    </source>
</evidence>
<feature type="region of interest" description="Disordered" evidence="10">
    <location>
        <begin position="1"/>
        <end position="49"/>
    </location>
</feature>
<dbReference type="GO" id="GO:0005634">
    <property type="term" value="C:nucleus"/>
    <property type="evidence" value="ECO:0007669"/>
    <property type="project" value="UniProtKB-SubCell"/>
</dbReference>
<evidence type="ECO:0000256" key="6">
    <source>
        <dbReference type="ARBA" id="ARBA00023015"/>
    </source>
</evidence>
<evidence type="ECO:0000256" key="4">
    <source>
        <dbReference type="ARBA" id="ARBA00022771"/>
    </source>
</evidence>
<evidence type="ECO:0000256" key="7">
    <source>
        <dbReference type="ARBA" id="ARBA00023163"/>
    </source>
</evidence>